<keyword evidence="3" id="KW-1185">Reference proteome</keyword>
<dbReference type="Proteomes" id="UP001217838">
    <property type="component" value="Unassembled WGS sequence"/>
</dbReference>
<feature type="compositionally biased region" description="Pro residues" evidence="1">
    <location>
        <begin position="410"/>
        <end position="421"/>
    </location>
</feature>
<gene>
    <name evidence="2" type="ORF">POL58_04205</name>
</gene>
<name>A0ABT5B176_9BACT</name>
<evidence type="ECO:0000313" key="3">
    <source>
        <dbReference type="Proteomes" id="UP001217838"/>
    </source>
</evidence>
<protein>
    <submittedName>
        <fullName evidence="2">Ig-like domain-containing protein</fullName>
    </submittedName>
</protein>
<reference evidence="2 3" key="1">
    <citation type="submission" date="2022-11" db="EMBL/GenBank/DDBJ databases">
        <title>Minimal conservation of predation-associated metabolite biosynthetic gene clusters underscores biosynthetic potential of Myxococcota including descriptions for ten novel species: Archangium lansinium sp. nov., Myxococcus landrumus sp. nov., Nannocystis bai.</title>
        <authorList>
            <person name="Ahearne A."/>
            <person name="Stevens C."/>
            <person name="Dowd S."/>
        </authorList>
    </citation>
    <scope>NUCLEOTIDE SEQUENCE [LARGE SCALE GENOMIC DNA]</scope>
    <source>
        <strain evidence="2 3">NCELM</strain>
    </source>
</reference>
<dbReference type="RefSeq" id="WP_271994679.1">
    <property type="nucleotide sequence ID" value="NZ_JAQNDN010000001.1"/>
</dbReference>
<dbReference type="Gene3D" id="2.60.40.10">
    <property type="entry name" value="Immunoglobulins"/>
    <property type="match status" value="1"/>
</dbReference>
<feature type="compositionally biased region" description="Low complexity" evidence="1">
    <location>
        <begin position="369"/>
        <end position="380"/>
    </location>
</feature>
<feature type="compositionally biased region" description="Gly residues" evidence="1">
    <location>
        <begin position="341"/>
        <end position="351"/>
    </location>
</feature>
<feature type="compositionally biased region" description="Acidic residues" evidence="1">
    <location>
        <begin position="381"/>
        <end position="397"/>
    </location>
</feature>
<dbReference type="NCBIfam" id="TIGR03382">
    <property type="entry name" value="GC_trans_RRR"/>
    <property type="match status" value="1"/>
</dbReference>
<dbReference type="SUPFAM" id="SSF55486">
    <property type="entry name" value="Metalloproteases ('zincins'), catalytic domain"/>
    <property type="match status" value="1"/>
</dbReference>
<evidence type="ECO:0000256" key="1">
    <source>
        <dbReference type="SAM" id="MobiDB-lite"/>
    </source>
</evidence>
<dbReference type="EMBL" id="JAQNDN010000001">
    <property type="protein sequence ID" value="MDC0666922.1"/>
    <property type="molecule type" value="Genomic_DNA"/>
</dbReference>
<dbReference type="Gene3D" id="3.40.390.10">
    <property type="entry name" value="Collagenase (Catalytic Domain)"/>
    <property type="match status" value="1"/>
</dbReference>
<dbReference type="InterPro" id="IPR024038">
    <property type="entry name" value="MYXO-CTERM"/>
</dbReference>
<proteinExistence type="predicted"/>
<dbReference type="InterPro" id="IPR017756">
    <property type="entry name" value="TM_Gly-Cys-Arg_CS"/>
</dbReference>
<accession>A0ABT5B176</accession>
<dbReference type="NCBIfam" id="TIGR03901">
    <property type="entry name" value="MYXO-CTERM"/>
    <property type="match status" value="1"/>
</dbReference>
<organism evidence="2 3">
    <name type="scientific">Nannocystis radixulma</name>
    <dbReference type="NCBI Taxonomy" id="2995305"/>
    <lineage>
        <taxon>Bacteria</taxon>
        <taxon>Pseudomonadati</taxon>
        <taxon>Myxococcota</taxon>
        <taxon>Polyangia</taxon>
        <taxon>Nannocystales</taxon>
        <taxon>Nannocystaceae</taxon>
        <taxon>Nannocystis</taxon>
    </lineage>
</organism>
<feature type="region of interest" description="Disordered" evidence="1">
    <location>
        <begin position="1"/>
        <end position="25"/>
    </location>
</feature>
<comment type="caution">
    <text evidence="2">The sequence shown here is derived from an EMBL/GenBank/DDBJ whole genome shotgun (WGS) entry which is preliminary data.</text>
</comment>
<evidence type="ECO:0000313" key="2">
    <source>
        <dbReference type="EMBL" id="MDC0666922.1"/>
    </source>
</evidence>
<dbReference type="InterPro" id="IPR024079">
    <property type="entry name" value="MetalloPept_cat_dom_sf"/>
</dbReference>
<dbReference type="Pfam" id="PF17957">
    <property type="entry name" value="Big_7"/>
    <property type="match status" value="1"/>
</dbReference>
<feature type="compositionally biased region" description="Low complexity" evidence="1">
    <location>
        <begin position="1"/>
        <end position="19"/>
    </location>
</feature>
<dbReference type="InterPro" id="IPR013783">
    <property type="entry name" value="Ig-like_fold"/>
</dbReference>
<sequence length="460" mass="48156">MQSPAAEAAPEPMAWRAAPLSPPASQATTRLKANVPATAAGQAQTNVFFLNYDGVTLKHTGKDDAKQDETAFEEFEANYKPYGEGSKRAASMQAVKADWAAYKVVITDERPQEGEYTMCVNSPTNVFGGGVLGVAMLDCEDAKVASNVVLAFHSAKDQYSASTQATTMSQEIAHAYGLEHVNEPNDVMNPYNAGGDPSFRDECLKLDPKTPVRCGDQHKQFCDKGQNSHQELMWLFGSSEPDPEPPTVAITGPQDGQEFMAPASVTITVEASDNVGVAQVDLYVDGVNQNAPLTVPPYEWKDAMFPAGTFCLTAEARDEEPNIVMSEPVCFTVIEQSEPGGSTGEEPGGTSGAPMPGDPGTETGGSEPQGGETTGAPETGGDSEGEGEGESEGDSDSGEAGGDSTTGGPVTPPGPLFPPGWPHGNDDDDSGCGCTQEPSPGAAGLVVLLGAFAARRRRRR</sequence>
<feature type="region of interest" description="Disordered" evidence="1">
    <location>
        <begin position="336"/>
        <end position="442"/>
    </location>
</feature>